<protein>
    <submittedName>
        <fullName evidence="2">Uncharacterized protein</fullName>
    </submittedName>
</protein>
<accession>A0A6A6E6G8</accession>
<gene>
    <name evidence="2" type="ORF">K469DRAFT_687481</name>
</gene>
<feature type="region of interest" description="Disordered" evidence="1">
    <location>
        <begin position="111"/>
        <end position="139"/>
    </location>
</feature>
<dbReference type="AlphaFoldDB" id="A0A6A6E6G8"/>
<proteinExistence type="predicted"/>
<name>A0A6A6E6G8_9PEZI</name>
<reference evidence="2" key="1">
    <citation type="journal article" date="2020" name="Stud. Mycol.">
        <title>101 Dothideomycetes genomes: a test case for predicting lifestyles and emergence of pathogens.</title>
        <authorList>
            <person name="Haridas S."/>
            <person name="Albert R."/>
            <person name="Binder M."/>
            <person name="Bloem J."/>
            <person name="Labutti K."/>
            <person name="Salamov A."/>
            <person name="Andreopoulos B."/>
            <person name="Baker S."/>
            <person name="Barry K."/>
            <person name="Bills G."/>
            <person name="Bluhm B."/>
            <person name="Cannon C."/>
            <person name="Castanera R."/>
            <person name="Culley D."/>
            <person name="Daum C."/>
            <person name="Ezra D."/>
            <person name="Gonzalez J."/>
            <person name="Henrissat B."/>
            <person name="Kuo A."/>
            <person name="Liang C."/>
            <person name="Lipzen A."/>
            <person name="Lutzoni F."/>
            <person name="Magnuson J."/>
            <person name="Mondo S."/>
            <person name="Nolan M."/>
            <person name="Ohm R."/>
            <person name="Pangilinan J."/>
            <person name="Park H.-J."/>
            <person name="Ramirez L."/>
            <person name="Alfaro M."/>
            <person name="Sun H."/>
            <person name="Tritt A."/>
            <person name="Yoshinaga Y."/>
            <person name="Zwiers L.-H."/>
            <person name="Turgeon B."/>
            <person name="Goodwin S."/>
            <person name="Spatafora J."/>
            <person name="Crous P."/>
            <person name="Grigoriev I."/>
        </authorList>
    </citation>
    <scope>NUCLEOTIDE SEQUENCE</scope>
    <source>
        <strain evidence="2">CBS 207.26</strain>
    </source>
</reference>
<evidence type="ECO:0000313" key="2">
    <source>
        <dbReference type="EMBL" id="KAF2186068.1"/>
    </source>
</evidence>
<sequence>MVLDLHRPDIPDKPVVYQVYCKEKSLATYDEYTGAKGTQYITIPMSGGEAMLSSRNIENNTSVAGNYCLGMERSIAPCVGIEGAALERSAARILAQVEVLPTGELLEIPPGSDSLVPIRSHSSELQGEEDDPGLTKWHG</sequence>
<keyword evidence="3" id="KW-1185">Reference proteome</keyword>
<evidence type="ECO:0000313" key="3">
    <source>
        <dbReference type="Proteomes" id="UP000800200"/>
    </source>
</evidence>
<evidence type="ECO:0000256" key="1">
    <source>
        <dbReference type="SAM" id="MobiDB-lite"/>
    </source>
</evidence>
<dbReference type="Proteomes" id="UP000800200">
    <property type="component" value="Unassembled WGS sequence"/>
</dbReference>
<organism evidence="2 3">
    <name type="scientific">Zopfia rhizophila CBS 207.26</name>
    <dbReference type="NCBI Taxonomy" id="1314779"/>
    <lineage>
        <taxon>Eukaryota</taxon>
        <taxon>Fungi</taxon>
        <taxon>Dikarya</taxon>
        <taxon>Ascomycota</taxon>
        <taxon>Pezizomycotina</taxon>
        <taxon>Dothideomycetes</taxon>
        <taxon>Dothideomycetes incertae sedis</taxon>
        <taxon>Zopfiaceae</taxon>
        <taxon>Zopfia</taxon>
    </lineage>
</organism>
<dbReference type="EMBL" id="ML994631">
    <property type="protein sequence ID" value="KAF2186068.1"/>
    <property type="molecule type" value="Genomic_DNA"/>
</dbReference>
<dbReference type="OrthoDB" id="308383at2759"/>